<protein>
    <submittedName>
        <fullName evidence="1">Uncharacterized protein</fullName>
    </submittedName>
</protein>
<evidence type="ECO:0000313" key="1">
    <source>
        <dbReference type="EMBL" id="GFS92334.1"/>
    </source>
</evidence>
<reference evidence="1" key="1">
    <citation type="submission" date="2020-08" db="EMBL/GenBank/DDBJ databases">
        <title>Multicomponent nature underlies the extraordinary mechanical properties of spider dragline silk.</title>
        <authorList>
            <person name="Kono N."/>
            <person name="Nakamura H."/>
            <person name="Mori M."/>
            <person name="Yoshida Y."/>
            <person name="Ohtoshi R."/>
            <person name="Malay A.D."/>
            <person name="Moran D.A.P."/>
            <person name="Tomita M."/>
            <person name="Numata K."/>
            <person name="Arakawa K."/>
        </authorList>
    </citation>
    <scope>NUCLEOTIDE SEQUENCE</scope>
</reference>
<accession>A0A8X6N3U9</accession>
<gene>
    <name evidence="1" type="ORF">NPIL_374881</name>
</gene>
<dbReference type="AlphaFoldDB" id="A0A8X6N3U9"/>
<dbReference type="EMBL" id="BMAW01099898">
    <property type="protein sequence ID" value="GFS92334.1"/>
    <property type="molecule type" value="Genomic_DNA"/>
</dbReference>
<dbReference type="Proteomes" id="UP000887013">
    <property type="component" value="Unassembled WGS sequence"/>
</dbReference>
<keyword evidence="2" id="KW-1185">Reference proteome</keyword>
<proteinExistence type="predicted"/>
<organism evidence="1 2">
    <name type="scientific">Nephila pilipes</name>
    <name type="common">Giant wood spider</name>
    <name type="synonym">Nephila maculata</name>
    <dbReference type="NCBI Taxonomy" id="299642"/>
    <lineage>
        <taxon>Eukaryota</taxon>
        <taxon>Metazoa</taxon>
        <taxon>Ecdysozoa</taxon>
        <taxon>Arthropoda</taxon>
        <taxon>Chelicerata</taxon>
        <taxon>Arachnida</taxon>
        <taxon>Araneae</taxon>
        <taxon>Araneomorphae</taxon>
        <taxon>Entelegynae</taxon>
        <taxon>Araneoidea</taxon>
        <taxon>Nephilidae</taxon>
        <taxon>Nephila</taxon>
    </lineage>
</organism>
<comment type="caution">
    <text evidence="1">The sequence shown here is derived from an EMBL/GenBank/DDBJ whole genome shotgun (WGS) entry which is preliminary data.</text>
</comment>
<sequence>MHRKHFKRTSKKKRINQEDYYAEGKVGFTVKNTSIRKGDRRRNFPIRERSAYDRVVLVIKGKQIEGPHGLDSSRRRNPTCIEMEVTRLSKRCRHRTFNPVSPHRDDGIILKGAALFNASDTSGLETVEIYRRAPIACQYSELSSKFSVLSSFFEHNISIGIQIGL</sequence>
<name>A0A8X6N3U9_NEPPI</name>
<evidence type="ECO:0000313" key="2">
    <source>
        <dbReference type="Proteomes" id="UP000887013"/>
    </source>
</evidence>